<comment type="caution">
    <text evidence="2">The sequence shown here is derived from an EMBL/GenBank/DDBJ whole genome shotgun (WGS) entry which is preliminary data.</text>
</comment>
<dbReference type="RefSeq" id="WP_188958356.1">
    <property type="nucleotide sequence ID" value="NZ_BMIB01000006.1"/>
</dbReference>
<evidence type="ECO:0000259" key="1">
    <source>
        <dbReference type="Pfam" id="PF02589"/>
    </source>
</evidence>
<dbReference type="SUPFAM" id="SSF100950">
    <property type="entry name" value="NagB/RpiA/CoA transferase-like"/>
    <property type="match status" value="1"/>
</dbReference>
<sequence length="214" mass="23764">MKVSPSKENILKKIRQALSNPVPVPFPHSEGAEAVFNPSQQELEIEFAENFTGLQGRFAFCENEQELVAQLHALITAREWKQVYCREDALKATLQQNGFADPMHAPNTYASDAAITTCEWLVARTGSIIMSSAQQSGRTTSVYTPVHICIAYTNQLVYDIRDALHNMKEQYPNIPSLITLATGPSRTADIEKTLVTGVHGPKEVFCFLVERAVP</sequence>
<dbReference type="Gene3D" id="3.40.50.10420">
    <property type="entry name" value="NagB/RpiA/CoA transferase-like"/>
    <property type="match status" value="1"/>
</dbReference>
<dbReference type="Pfam" id="PF02589">
    <property type="entry name" value="LUD_dom"/>
    <property type="match status" value="1"/>
</dbReference>
<dbReference type="PANTHER" id="PTHR43682">
    <property type="entry name" value="LACTATE UTILIZATION PROTEIN C"/>
    <property type="match status" value="1"/>
</dbReference>
<name>A0A917MYS9_9BACT</name>
<dbReference type="AlphaFoldDB" id="A0A917MYS9"/>
<keyword evidence="3" id="KW-1185">Reference proteome</keyword>
<gene>
    <name evidence="2" type="ORF">GCM10011379_53170</name>
</gene>
<dbReference type="InterPro" id="IPR003741">
    <property type="entry name" value="LUD_dom"/>
</dbReference>
<reference evidence="2" key="2">
    <citation type="submission" date="2020-09" db="EMBL/GenBank/DDBJ databases">
        <authorList>
            <person name="Sun Q."/>
            <person name="Zhou Y."/>
        </authorList>
    </citation>
    <scope>NUCLEOTIDE SEQUENCE</scope>
    <source>
        <strain evidence="2">CGMCC 1.15290</strain>
    </source>
</reference>
<evidence type="ECO:0000313" key="3">
    <source>
        <dbReference type="Proteomes" id="UP000627292"/>
    </source>
</evidence>
<dbReference type="Proteomes" id="UP000627292">
    <property type="component" value="Unassembled WGS sequence"/>
</dbReference>
<dbReference type="PANTHER" id="PTHR43682:SF1">
    <property type="entry name" value="LACTATE UTILIZATION PROTEIN C"/>
    <property type="match status" value="1"/>
</dbReference>
<evidence type="ECO:0000313" key="2">
    <source>
        <dbReference type="EMBL" id="GGH81180.1"/>
    </source>
</evidence>
<dbReference type="EMBL" id="BMIB01000006">
    <property type="protein sequence ID" value="GGH81180.1"/>
    <property type="molecule type" value="Genomic_DNA"/>
</dbReference>
<organism evidence="2 3">
    <name type="scientific">Filimonas zeae</name>
    <dbReference type="NCBI Taxonomy" id="1737353"/>
    <lineage>
        <taxon>Bacteria</taxon>
        <taxon>Pseudomonadati</taxon>
        <taxon>Bacteroidota</taxon>
        <taxon>Chitinophagia</taxon>
        <taxon>Chitinophagales</taxon>
        <taxon>Chitinophagaceae</taxon>
        <taxon>Filimonas</taxon>
    </lineage>
</organism>
<dbReference type="InterPro" id="IPR037171">
    <property type="entry name" value="NagB/RpiA_transferase-like"/>
</dbReference>
<reference evidence="2" key="1">
    <citation type="journal article" date="2014" name="Int. J. Syst. Evol. Microbiol.">
        <title>Complete genome sequence of Corynebacterium casei LMG S-19264T (=DSM 44701T), isolated from a smear-ripened cheese.</title>
        <authorList>
            <consortium name="US DOE Joint Genome Institute (JGI-PGF)"/>
            <person name="Walter F."/>
            <person name="Albersmeier A."/>
            <person name="Kalinowski J."/>
            <person name="Ruckert C."/>
        </authorList>
    </citation>
    <scope>NUCLEOTIDE SEQUENCE</scope>
    <source>
        <strain evidence="2">CGMCC 1.15290</strain>
    </source>
</reference>
<dbReference type="InterPro" id="IPR024185">
    <property type="entry name" value="FTHF_cligase-like_sf"/>
</dbReference>
<proteinExistence type="predicted"/>
<accession>A0A917MYS9</accession>
<feature type="domain" description="LUD" evidence="1">
    <location>
        <begin position="110"/>
        <end position="209"/>
    </location>
</feature>
<protein>
    <recommendedName>
        <fullName evidence="1">LUD domain-containing protein</fullName>
    </recommendedName>
</protein>